<evidence type="ECO:0008006" key="3">
    <source>
        <dbReference type="Google" id="ProtNLM"/>
    </source>
</evidence>
<dbReference type="SUPFAM" id="SSF52540">
    <property type="entry name" value="P-loop containing nucleoside triphosphate hydrolases"/>
    <property type="match status" value="1"/>
</dbReference>
<organism evidence="1 2">
    <name type="scientific">Nocardioides luteus</name>
    <dbReference type="NCBI Taxonomy" id="1844"/>
    <lineage>
        <taxon>Bacteria</taxon>
        <taxon>Bacillati</taxon>
        <taxon>Actinomycetota</taxon>
        <taxon>Actinomycetes</taxon>
        <taxon>Propionibacteriales</taxon>
        <taxon>Nocardioidaceae</taxon>
        <taxon>Nocardioides</taxon>
    </lineage>
</organism>
<dbReference type="EMBL" id="BSEL01000001">
    <property type="protein sequence ID" value="GLJ66350.1"/>
    <property type="molecule type" value="Genomic_DNA"/>
</dbReference>
<sequence>MKSIIVHAGLPKTGTSAVQAFLSANTERLARAGIFYPQHSVDKNGISAGNAGSLMERAGHLFVASPREIAATLGAFEESGCHTLLLSSEAFLPELPGIAKLLPEHARFVLYVRDPLAFLESDYNQRVKRLAHPDPFEASPDAYGGWLGHEHLYHALDSADVRSRLVLRPYLPELFVGDNLLTDLLDTAGIDTAELGDLSLKQVNLSYSLHALEIKRALNVLPLGPKLQERLDVHLQSCPLGPTSYTLIPPDDHARLRKLADDELHALALRYDIESLEPMRALLREKPQKPFHPQQLTDDEVDAVVRHIATVGKRLTRRIAQTLLEHPEVELAYPSLRDSFAASAAALDEEPVASPTRRWSSPFRWLSRRSRPAG</sequence>
<dbReference type="RefSeq" id="WP_189116895.1">
    <property type="nucleotide sequence ID" value="NZ_BMRK01000002.1"/>
</dbReference>
<name>A0ABQ5SQN7_9ACTN</name>
<dbReference type="Gene3D" id="3.40.50.300">
    <property type="entry name" value="P-loop containing nucleotide triphosphate hydrolases"/>
    <property type="match status" value="1"/>
</dbReference>
<accession>A0ABQ5SQN7</accession>
<reference evidence="1" key="1">
    <citation type="journal article" date="2014" name="Int. J. Syst. Evol. Microbiol.">
        <title>Complete genome of a new Firmicutes species belonging to the dominant human colonic microbiota ('Ruminococcus bicirculans') reveals two chromosomes and a selective capacity to utilize plant glucans.</title>
        <authorList>
            <consortium name="NISC Comparative Sequencing Program"/>
            <person name="Wegmann U."/>
            <person name="Louis P."/>
            <person name="Goesmann A."/>
            <person name="Henrissat B."/>
            <person name="Duncan S.H."/>
            <person name="Flint H.J."/>
        </authorList>
    </citation>
    <scope>NUCLEOTIDE SEQUENCE</scope>
    <source>
        <strain evidence="1">VKM Ac-1246</strain>
    </source>
</reference>
<reference evidence="1" key="2">
    <citation type="submission" date="2023-01" db="EMBL/GenBank/DDBJ databases">
        <authorList>
            <person name="Sun Q."/>
            <person name="Evtushenko L."/>
        </authorList>
    </citation>
    <scope>NUCLEOTIDE SEQUENCE</scope>
    <source>
        <strain evidence="1">VKM Ac-1246</strain>
    </source>
</reference>
<protein>
    <recommendedName>
        <fullName evidence="3">Sulfotransferase domain-containing protein</fullName>
    </recommendedName>
</protein>
<evidence type="ECO:0000313" key="2">
    <source>
        <dbReference type="Proteomes" id="UP001142292"/>
    </source>
</evidence>
<dbReference type="Proteomes" id="UP001142292">
    <property type="component" value="Unassembled WGS sequence"/>
</dbReference>
<evidence type="ECO:0000313" key="1">
    <source>
        <dbReference type="EMBL" id="GLJ66350.1"/>
    </source>
</evidence>
<gene>
    <name evidence="1" type="ORF">GCM10017579_03860</name>
</gene>
<keyword evidence="2" id="KW-1185">Reference proteome</keyword>
<dbReference type="InterPro" id="IPR027417">
    <property type="entry name" value="P-loop_NTPase"/>
</dbReference>
<proteinExistence type="predicted"/>
<comment type="caution">
    <text evidence="1">The sequence shown here is derived from an EMBL/GenBank/DDBJ whole genome shotgun (WGS) entry which is preliminary data.</text>
</comment>